<comment type="caution">
    <text evidence="2">The sequence shown here is derived from an EMBL/GenBank/DDBJ whole genome shotgun (WGS) entry which is preliminary data.</text>
</comment>
<dbReference type="InterPro" id="IPR001858">
    <property type="entry name" value="Phosphatidylethanolamine-bd_CS"/>
</dbReference>
<proteinExistence type="inferred from homology"/>
<accession>A0A9P6JLC4</accession>
<dbReference type="Gene3D" id="3.90.280.10">
    <property type="entry name" value="PEBP-like"/>
    <property type="match status" value="1"/>
</dbReference>
<dbReference type="PANTHER" id="PTHR11362:SF85">
    <property type="entry name" value="INHIBITOR (TFS1), PUTATIVE (AFU_ORTHOLOGUE AFUA_4G08120)-RELATED"/>
    <property type="match status" value="1"/>
</dbReference>
<dbReference type="PANTHER" id="PTHR11362">
    <property type="entry name" value="PHOSPHATIDYLETHANOLAMINE-BINDING PROTEIN"/>
    <property type="match status" value="1"/>
</dbReference>
<evidence type="ECO:0000313" key="2">
    <source>
        <dbReference type="EMBL" id="KAF9524733.1"/>
    </source>
</evidence>
<dbReference type="SUPFAM" id="SSF49777">
    <property type="entry name" value="PEBP-like"/>
    <property type="match status" value="1"/>
</dbReference>
<dbReference type="InterPro" id="IPR008914">
    <property type="entry name" value="PEBP"/>
</dbReference>
<dbReference type="GO" id="GO:0046578">
    <property type="term" value="P:regulation of Ras protein signal transduction"/>
    <property type="evidence" value="ECO:0007669"/>
    <property type="project" value="TreeGrafter"/>
</dbReference>
<keyword evidence="3" id="KW-1185">Reference proteome</keyword>
<dbReference type="InterPro" id="IPR036610">
    <property type="entry name" value="PEBP-like_sf"/>
</dbReference>
<dbReference type="GO" id="GO:0030414">
    <property type="term" value="F:peptidase inhibitor activity"/>
    <property type="evidence" value="ECO:0007669"/>
    <property type="project" value="TreeGrafter"/>
</dbReference>
<dbReference type="Proteomes" id="UP000807306">
    <property type="component" value="Unassembled WGS sequence"/>
</dbReference>
<protein>
    <submittedName>
        <fullName evidence="2">PEBP-like protein</fullName>
    </submittedName>
</protein>
<evidence type="ECO:0000313" key="3">
    <source>
        <dbReference type="Proteomes" id="UP000807306"/>
    </source>
</evidence>
<dbReference type="Pfam" id="PF01161">
    <property type="entry name" value="PBP"/>
    <property type="match status" value="1"/>
</dbReference>
<name>A0A9P6JLC4_9AGAR</name>
<dbReference type="AlphaFoldDB" id="A0A9P6JLC4"/>
<dbReference type="OrthoDB" id="2506647at2759"/>
<comment type="similarity">
    <text evidence="1">Belongs to the phosphatidylethanolamine-binding protein family.</text>
</comment>
<dbReference type="EMBL" id="MU157894">
    <property type="protein sequence ID" value="KAF9524733.1"/>
    <property type="molecule type" value="Genomic_DNA"/>
</dbReference>
<dbReference type="GO" id="GO:0005543">
    <property type="term" value="F:phospholipid binding"/>
    <property type="evidence" value="ECO:0007669"/>
    <property type="project" value="TreeGrafter"/>
</dbReference>
<reference evidence="2" key="1">
    <citation type="submission" date="2020-11" db="EMBL/GenBank/DDBJ databases">
        <authorList>
            <consortium name="DOE Joint Genome Institute"/>
            <person name="Ahrendt S."/>
            <person name="Riley R."/>
            <person name="Andreopoulos W."/>
            <person name="Labutti K."/>
            <person name="Pangilinan J."/>
            <person name="Ruiz-Duenas F.J."/>
            <person name="Barrasa J.M."/>
            <person name="Sanchez-Garcia M."/>
            <person name="Camarero S."/>
            <person name="Miyauchi S."/>
            <person name="Serrano A."/>
            <person name="Linde D."/>
            <person name="Babiker R."/>
            <person name="Drula E."/>
            <person name="Ayuso-Fernandez I."/>
            <person name="Pacheco R."/>
            <person name="Padilla G."/>
            <person name="Ferreira P."/>
            <person name="Barriuso J."/>
            <person name="Kellner H."/>
            <person name="Castanera R."/>
            <person name="Alfaro M."/>
            <person name="Ramirez L."/>
            <person name="Pisabarro A.G."/>
            <person name="Kuo A."/>
            <person name="Tritt A."/>
            <person name="Lipzen A."/>
            <person name="He G."/>
            <person name="Yan M."/>
            <person name="Ng V."/>
            <person name="Cullen D."/>
            <person name="Martin F."/>
            <person name="Rosso M.-N."/>
            <person name="Henrissat B."/>
            <person name="Hibbett D."/>
            <person name="Martinez A.T."/>
            <person name="Grigoriev I.V."/>
        </authorList>
    </citation>
    <scope>NUCLEOTIDE SEQUENCE</scope>
    <source>
        <strain evidence="2">CBS 506.95</strain>
    </source>
</reference>
<dbReference type="InterPro" id="IPR035810">
    <property type="entry name" value="PEBP_euk"/>
</dbReference>
<dbReference type="PROSITE" id="PS01220">
    <property type="entry name" value="PBP"/>
    <property type="match status" value="1"/>
</dbReference>
<sequence>MADPISKITSSLKADGIIPSVIPADYTFTPSVLFSVVWPSNGSEVVLGSKIPREDTIEEPKIKIQPLLAPEAINAGGETLSKSKSDGAVSYTLVLTDPDAPSKADPKYGQWRHWVLTGVQLPAANAAETEGVFALKPKAASTTYIPPTPPPGSGLHRYVFLLFQEPAGGFTVPQGSVETDSEFNARRNWDAIKFADKHSLKLVGATYFLTEVKEA</sequence>
<dbReference type="CDD" id="cd00866">
    <property type="entry name" value="PEBP_euk"/>
    <property type="match status" value="1"/>
</dbReference>
<evidence type="ECO:0000256" key="1">
    <source>
        <dbReference type="ARBA" id="ARBA00007091"/>
    </source>
</evidence>
<organism evidence="2 3">
    <name type="scientific">Crepidotus variabilis</name>
    <dbReference type="NCBI Taxonomy" id="179855"/>
    <lineage>
        <taxon>Eukaryota</taxon>
        <taxon>Fungi</taxon>
        <taxon>Dikarya</taxon>
        <taxon>Basidiomycota</taxon>
        <taxon>Agaricomycotina</taxon>
        <taxon>Agaricomycetes</taxon>
        <taxon>Agaricomycetidae</taxon>
        <taxon>Agaricales</taxon>
        <taxon>Agaricineae</taxon>
        <taxon>Crepidotaceae</taxon>
        <taxon>Crepidotus</taxon>
    </lineage>
</organism>
<gene>
    <name evidence="2" type="ORF">CPB83DRAFT_877543</name>
</gene>
<dbReference type="GO" id="GO:0030162">
    <property type="term" value="P:regulation of proteolysis"/>
    <property type="evidence" value="ECO:0007669"/>
    <property type="project" value="TreeGrafter"/>
</dbReference>